<feature type="domain" description="Probable transposase IS891/IS1136/IS1341" evidence="6">
    <location>
        <begin position="192"/>
        <end position="271"/>
    </location>
</feature>
<evidence type="ECO:0000256" key="2">
    <source>
        <dbReference type="ARBA" id="ARBA00022578"/>
    </source>
</evidence>
<dbReference type="GO" id="GO:0003677">
    <property type="term" value="F:DNA binding"/>
    <property type="evidence" value="ECO:0007669"/>
    <property type="project" value="UniProtKB-KW"/>
</dbReference>
<proteinExistence type="inferred from homology"/>
<dbReference type="InterPro" id="IPR001959">
    <property type="entry name" value="Transposase"/>
</dbReference>
<evidence type="ECO:0000259" key="6">
    <source>
        <dbReference type="Pfam" id="PF01385"/>
    </source>
</evidence>
<name>G7VAG4_THELD</name>
<dbReference type="AlphaFoldDB" id="G7VAG4"/>
<evidence type="ECO:0000313" key="9">
    <source>
        <dbReference type="Proteomes" id="UP000005868"/>
    </source>
</evidence>
<protein>
    <submittedName>
        <fullName evidence="8">Transposase IS891/IS1136/IS1341 family</fullName>
    </submittedName>
</protein>
<dbReference type="Proteomes" id="UP000005868">
    <property type="component" value="Plasmid pTLIE01"/>
</dbReference>
<gene>
    <name evidence="8" type="ordered locus">Tlie_1906</name>
</gene>
<keyword evidence="4" id="KW-0233">DNA recombination</keyword>
<evidence type="ECO:0000256" key="1">
    <source>
        <dbReference type="ARBA" id="ARBA00008761"/>
    </source>
</evidence>
<feature type="domain" description="Cas12f1-like TNB" evidence="7">
    <location>
        <begin position="318"/>
        <end position="366"/>
    </location>
</feature>
<geneLocation type="plasmid" evidence="8 9">
    <name>pTLIE01</name>
</geneLocation>
<feature type="coiled-coil region" evidence="5">
    <location>
        <begin position="243"/>
        <end position="270"/>
    </location>
</feature>
<dbReference type="NCBIfam" id="NF040570">
    <property type="entry name" value="guided_TnpB"/>
    <property type="match status" value="1"/>
</dbReference>
<dbReference type="OrthoDB" id="9868at2"/>
<organism evidence="8 9">
    <name type="scientific">Thermovirga lienii (strain ATCC BAA-1197 / DSM 17291 / Cas60314)</name>
    <dbReference type="NCBI Taxonomy" id="580340"/>
    <lineage>
        <taxon>Bacteria</taxon>
        <taxon>Thermotogati</taxon>
        <taxon>Synergistota</taxon>
        <taxon>Synergistia</taxon>
        <taxon>Synergistales</taxon>
        <taxon>Thermovirgaceae</taxon>
        <taxon>Thermovirga</taxon>
    </lineage>
</organism>
<comment type="similarity">
    <text evidence="1">In the C-terminal section; belongs to the transposase 35 family.</text>
</comment>
<keyword evidence="3" id="KW-0238">DNA-binding</keyword>
<keyword evidence="2" id="KW-0815">Transposition</keyword>
<evidence type="ECO:0000256" key="4">
    <source>
        <dbReference type="ARBA" id="ARBA00023172"/>
    </source>
</evidence>
<dbReference type="eggNOG" id="COG0675">
    <property type="taxonomic scope" value="Bacteria"/>
</dbReference>
<dbReference type="HOGENOM" id="CLU_052946_0_0_0"/>
<dbReference type="KEGG" id="tli:Tlie_1906"/>
<evidence type="ECO:0000259" key="7">
    <source>
        <dbReference type="Pfam" id="PF07282"/>
    </source>
</evidence>
<evidence type="ECO:0000313" key="8">
    <source>
        <dbReference type="EMBL" id="AER67614.1"/>
    </source>
</evidence>
<dbReference type="InterPro" id="IPR010095">
    <property type="entry name" value="Cas12f1-like_TNB"/>
</dbReference>
<dbReference type="EMBL" id="CP003097">
    <property type="protein sequence ID" value="AER67614.1"/>
    <property type="molecule type" value="Genomic_DNA"/>
</dbReference>
<reference evidence="8 9" key="1">
    <citation type="submission" date="2011-10" db="EMBL/GenBank/DDBJ databases">
        <title>The complete genome of plasmid of Thermovirga lienii DSM 17291.</title>
        <authorList>
            <consortium name="US DOE Joint Genome Institute (JGI-PGF)"/>
            <person name="Lucas S."/>
            <person name="Copeland A."/>
            <person name="Lapidus A."/>
            <person name="Glavina del Rio T."/>
            <person name="Dalin E."/>
            <person name="Tice H."/>
            <person name="Bruce D."/>
            <person name="Goodwin L."/>
            <person name="Pitluck S."/>
            <person name="Peters L."/>
            <person name="Mikhailova N."/>
            <person name="Saunders E."/>
            <person name="Kyrpides N."/>
            <person name="Mavromatis K."/>
            <person name="Ivanova N."/>
            <person name="Last F.I."/>
            <person name="Brettin T."/>
            <person name="Detter J.C."/>
            <person name="Han C."/>
            <person name="Larimer F."/>
            <person name="Land M."/>
            <person name="Hauser L."/>
            <person name="Markowitz V."/>
            <person name="Cheng J.-F."/>
            <person name="Hugenholtz P."/>
            <person name="Woyke T."/>
            <person name="Wu D."/>
            <person name="Spring S."/>
            <person name="Schroeder M."/>
            <person name="Brambilla E.-M."/>
            <person name="Klenk H.-P."/>
            <person name="Eisen J.A."/>
        </authorList>
    </citation>
    <scope>NUCLEOTIDE SEQUENCE [LARGE SCALE GENOMIC DNA]</scope>
    <source>
        <strain evidence="9">ATCC BAA-1197 / DSM 17291 / Cas60314</strain>
        <plasmid evidence="9">Plasmid pTLIE01</plasmid>
    </source>
</reference>
<evidence type="ECO:0000256" key="5">
    <source>
        <dbReference type="SAM" id="Coils"/>
    </source>
</evidence>
<keyword evidence="8" id="KW-0614">Plasmid</keyword>
<sequence>MTKSEKIRESLSRTKDIRQRQVARTYVLKLEKLSRDKRKLLERAFLEAKWLYNWTIHQEDVFSIDGNKVKKVHVKVGEDFEERELTILGSQVRQEIADRIKDSIKALSRLKENGMKVGRLKPKKRVNSIPFKQYGVSHKIDFEKKRVHLQKLGSFKVRGLNQTPENAELTKALLVRKPSGYYVHITCYLPKENRKSIDKPIAIDFGVKDKLTLSNGLKIDFEIPESKRLKRLQKELVKKEKGSKNREKTRQKLAREYERINNRRKDAINKIIAFLKFYSLVIFQDDSVKSWHEGLFSREVQYSGIGKLKERLCSSLLPVLEVDRFELTSRVCSKCGAYFEDLRLSDRTVFCPECGNFMDRDLNACLVMLKKVSPALRVVGQGLPELTPVEREASARILGSNPHIRVSYLVEAGSSMLYSME</sequence>
<dbReference type="Pfam" id="PF07282">
    <property type="entry name" value="Cas12f1-like_TNB"/>
    <property type="match status" value="1"/>
</dbReference>
<keyword evidence="9" id="KW-1185">Reference proteome</keyword>
<dbReference type="GO" id="GO:0032196">
    <property type="term" value="P:transposition"/>
    <property type="evidence" value="ECO:0007669"/>
    <property type="project" value="UniProtKB-KW"/>
</dbReference>
<accession>G7VAG4</accession>
<dbReference type="GO" id="GO:0006310">
    <property type="term" value="P:DNA recombination"/>
    <property type="evidence" value="ECO:0007669"/>
    <property type="project" value="UniProtKB-KW"/>
</dbReference>
<evidence type="ECO:0000256" key="3">
    <source>
        <dbReference type="ARBA" id="ARBA00023125"/>
    </source>
</evidence>
<keyword evidence="5" id="KW-0175">Coiled coil</keyword>
<dbReference type="Pfam" id="PF01385">
    <property type="entry name" value="OrfB_IS605"/>
    <property type="match status" value="1"/>
</dbReference>